<gene>
    <name evidence="10" type="ORF">TEOVI_000127300</name>
</gene>
<dbReference type="EMBL" id="CZPT02001290">
    <property type="protein sequence ID" value="SCU69704.1"/>
    <property type="molecule type" value="Genomic_DNA"/>
</dbReference>
<dbReference type="GO" id="GO:0005813">
    <property type="term" value="C:centrosome"/>
    <property type="evidence" value="ECO:0007669"/>
    <property type="project" value="UniProtKB-SubCell"/>
</dbReference>
<dbReference type="GeneID" id="92375213"/>
<dbReference type="RefSeq" id="XP_067080619.1">
    <property type="nucleotide sequence ID" value="XM_067224518.1"/>
</dbReference>
<protein>
    <submittedName>
        <fullName evidence="10">Uncharacterized protein</fullName>
    </submittedName>
</protein>
<dbReference type="VEuPathDB" id="TriTrypDB:TEOVI_000127300"/>
<dbReference type="Gene3D" id="2.170.210.20">
    <property type="entry name" value="Spindle assembly abnormal protein 6, N-terminal domain"/>
    <property type="match status" value="1"/>
</dbReference>
<dbReference type="Pfam" id="PF16531">
    <property type="entry name" value="SAS-6_N"/>
    <property type="match status" value="1"/>
</dbReference>
<keyword evidence="11" id="KW-1185">Reference proteome</keyword>
<evidence type="ECO:0000256" key="1">
    <source>
        <dbReference type="ARBA" id="ARBA00004300"/>
    </source>
</evidence>
<feature type="coiled-coil region" evidence="6">
    <location>
        <begin position="455"/>
        <end position="503"/>
    </location>
</feature>
<feature type="region of interest" description="Disordered" evidence="7">
    <location>
        <begin position="591"/>
        <end position="610"/>
    </location>
</feature>
<dbReference type="Proteomes" id="UP000195570">
    <property type="component" value="Unassembled WGS sequence"/>
</dbReference>
<feature type="coiled-coil region" evidence="6">
    <location>
        <begin position="204"/>
        <end position="238"/>
    </location>
</feature>
<evidence type="ECO:0000256" key="2">
    <source>
        <dbReference type="ARBA" id="ARBA00022490"/>
    </source>
</evidence>
<evidence type="ECO:0000313" key="10">
    <source>
        <dbReference type="EMBL" id="SCU69704.1"/>
    </source>
</evidence>
<evidence type="ECO:0000256" key="6">
    <source>
        <dbReference type="SAM" id="Coils"/>
    </source>
</evidence>
<dbReference type="PANTHER" id="PTHR44281">
    <property type="entry name" value="SPINDLE ASSEMBLY ABNORMAL PROTEIN 6 HOMOLOG"/>
    <property type="match status" value="1"/>
</dbReference>
<feature type="domain" description="Spindle assembly abnormal protein 6 N-terminal" evidence="8">
    <location>
        <begin position="55"/>
        <end position="175"/>
    </location>
</feature>
<feature type="coiled-coil region" evidence="6">
    <location>
        <begin position="364"/>
        <end position="419"/>
    </location>
</feature>
<sequence>MSRSVDTSALRDVTSWRDPNRSLNPEFSALNEPTHTLTGGSSDKTALLEVLLPVHAKLEDREEVCRDLGVSIQTGKGGSNGLSRRVCMRLTDPGDPFFLFELDLLEDDYGVFKQKLELLVDFSGFPKYLVTMLDNVCSGIVPYVVSFVVDNRDTTRGTLRVLERTEFRTVEHISLILLRQGDSGQKRYLAERFRHFERAYTTAIEEHRKEATEAAANIEALKREVATLEETSTALRDRLDSTTSECKRNQLTSIGQLREEHASQLSQLRATLEADLRHTAQRAEETQKRLREELQVKEMELNEARKRIASLDSEVIKMRSELRVSEDTRKVQAKDLEELRSANGELQAFRSQATSSLSENELNCVKLQERLRGLEHVLESREKEHKMLRDQYKKQDNYVRILASQNEQLTEQKAKEEASLSKAHHIISTQLKNIKSLKTRSRMMRSQIHSQDGLIQEKENTIMQLRGELSSSTEKLQALQSKVTELRDQLEKTDDARSKLANELRCANDALISLQRGTSISGRRWNSGLIPSLSNGSNDVRTGDPMAAGFNGNYVPPSFGVYKELNKNASTTYRQFNAHASRGIVENNDGVLSMNATKGPSGYGEERKPDGRLGEVEKQFEAQQSVKSFGNGTANGTSSNSTLLAGSSVSAVLSEQNKAEHKRSNGQLARAPLDSKVANGMSSSTMQPFATKSFFSDDTHKTGVNDAPTVRNEYNVPIDNVRSSYF</sequence>
<organism evidence="10 11">
    <name type="scientific">Trypanosoma equiperdum</name>
    <dbReference type="NCBI Taxonomy" id="5694"/>
    <lineage>
        <taxon>Eukaryota</taxon>
        <taxon>Discoba</taxon>
        <taxon>Euglenozoa</taxon>
        <taxon>Kinetoplastea</taxon>
        <taxon>Metakinetoplastina</taxon>
        <taxon>Trypanosomatida</taxon>
        <taxon>Trypanosomatidae</taxon>
        <taxon>Trypanosoma</taxon>
    </lineage>
</organism>
<feature type="coiled-coil region" evidence="6">
    <location>
        <begin position="269"/>
        <end position="321"/>
    </location>
</feature>
<dbReference type="InterPro" id="IPR053997">
    <property type="entry name" value="SAS-6_C_CC"/>
</dbReference>
<evidence type="ECO:0000256" key="4">
    <source>
        <dbReference type="ARBA" id="ARBA00023212"/>
    </source>
</evidence>
<name>A0A1G4IBZ2_TRYEQ</name>
<comment type="subcellular location">
    <subcellularLocation>
        <location evidence="1">Cytoplasm</location>
        <location evidence="1">Cytoskeleton</location>
        <location evidence="1">Microtubule organizing center</location>
        <location evidence="1">Centrosome</location>
    </subcellularLocation>
</comment>
<feature type="domain" description="SAS-6 C-terminal coiled coil" evidence="9">
    <location>
        <begin position="182"/>
        <end position="232"/>
    </location>
</feature>
<evidence type="ECO:0000259" key="8">
    <source>
        <dbReference type="Pfam" id="PF16531"/>
    </source>
</evidence>
<dbReference type="AlphaFoldDB" id="A0A1G4IBZ2"/>
<dbReference type="CDD" id="cd10142">
    <property type="entry name" value="HD_SAS6_N"/>
    <property type="match status" value="1"/>
</dbReference>
<keyword evidence="3 6" id="KW-0175">Coiled coil</keyword>
<dbReference type="Pfam" id="PF22218">
    <property type="entry name" value="SAS-6_C_CC_2"/>
    <property type="match status" value="1"/>
</dbReference>
<keyword evidence="4" id="KW-0206">Cytoskeleton</keyword>
<dbReference type="PANTHER" id="PTHR44281:SF2">
    <property type="entry name" value="SPINDLE ASSEMBLY ABNORMAL PROTEIN 6 HOMOLOG"/>
    <property type="match status" value="1"/>
</dbReference>
<comment type="caution">
    <text evidence="10">The sequence shown here is derived from an EMBL/GenBank/DDBJ whole genome shotgun (WGS) entry which is preliminary data.</text>
</comment>
<evidence type="ECO:0000256" key="7">
    <source>
        <dbReference type="SAM" id="MobiDB-lite"/>
    </source>
</evidence>
<evidence type="ECO:0000259" key="9">
    <source>
        <dbReference type="Pfam" id="PF22218"/>
    </source>
</evidence>
<evidence type="ECO:0000256" key="5">
    <source>
        <dbReference type="ARBA" id="ARBA00023306"/>
    </source>
</evidence>
<evidence type="ECO:0000313" key="11">
    <source>
        <dbReference type="Proteomes" id="UP000195570"/>
    </source>
</evidence>
<reference evidence="10" key="1">
    <citation type="submission" date="2016-09" db="EMBL/GenBank/DDBJ databases">
        <authorList>
            <person name="Hebert L."/>
            <person name="Moumen B."/>
        </authorList>
    </citation>
    <scope>NUCLEOTIDE SEQUENCE [LARGE SCALE GENOMIC DNA]</scope>
    <source>
        <strain evidence="10">OVI</strain>
    </source>
</reference>
<dbReference type="InterPro" id="IPR038558">
    <property type="entry name" value="SAS-6_N_sf"/>
</dbReference>
<dbReference type="InterPro" id="IPR032396">
    <property type="entry name" value="SAS-6_N"/>
</dbReference>
<keyword evidence="5" id="KW-0131">Cell cycle</keyword>
<accession>A0A1G4IBZ2</accession>
<keyword evidence="2" id="KW-0963">Cytoplasm</keyword>
<proteinExistence type="predicted"/>
<evidence type="ECO:0000256" key="3">
    <source>
        <dbReference type="ARBA" id="ARBA00023054"/>
    </source>
</evidence>